<evidence type="ECO:0000313" key="2">
    <source>
        <dbReference type="EMBL" id="KAH3717035.1"/>
    </source>
</evidence>
<reference evidence="2" key="1">
    <citation type="journal article" date="2019" name="bioRxiv">
        <title>The Genome of the Zebra Mussel, Dreissena polymorpha: A Resource for Invasive Species Research.</title>
        <authorList>
            <person name="McCartney M.A."/>
            <person name="Auch B."/>
            <person name="Kono T."/>
            <person name="Mallez S."/>
            <person name="Zhang Y."/>
            <person name="Obille A."/>
            <person name="Becker A."/>
            <person name="Abrahante J.E."/>
            <person name="Garbe J."/>
            <person name="Badalamenti J.P."/>
            <person name="Herman A."/>
            <person name="Mangelson H."/>
            <person name="Liachko I."/>
            <person name="Sullivan S."/>
            <person name="Sone E.D."/>
            <person name="Koren S."/>
            <person name="Silverstein K.A.T."/>
            <person name="Beckman K.B."/>
            <person name="Gohl D.M."/>
        </authorList>
    </citation>
    <scope>NUCLEOTIDE SEQUENCE</scope>
    <source>
        <strain evidence="2">Duluth1</strain>
        <tissue evidence="2">Whole animal</tissue>
    </source>
</reference>
<comment type="caution">
    <text evidence="2">The sequence shown here is derived from an EMBL/GenBank/DDBJ whole genome shotgun (WGS) entry which is preliminary data.</text>
</comment>
<keyword evidence="3" id="KW-1185">Reference proteome</keyword>
<dbReference type="EMBL" id="JAIWYP010000013">
    <property type="protein sequence ID" value="KAH3717035.1"/>
    <property type="molecule type" value="Genomic_DNA"/>
</dbReference>
<organism evidence="2 3">
    <name type="scientific">Dreissena polymorpha</name>
    <name type="common">Zebra mussel</name>
    <name type="synonym">Mytilus polymorpha</name>
    <dbReference type="NCBI Taxonomy" id="45954"/>
    <lineage>
        <taxon>Eukaryota</taxon>
        <taxon>Metazoa</taxon>
        <taxon>Spiralia</taxon>
        <taxon>Lophotrochozoa</taxon>
        <taxon>Mollusca</taxon>
        <taxon>Bivalvia</taxon>
        <taxon>Autobranchia</taxon>
        <taxon>Heteroconchia</taxon>
        <taxon>Euheterodonta</taxon>
        <taxon>Imparidentia</taxon>
        <taxon>Neoheterodontei</taxon>
        <taxon>Myida</taxon>
        <taxon>Dreissenoidea</taxon>
        <taxon>Dreissenidae</taxon>
        <taxon>Dreissena</taxon>
    </lineage>
</organism>
<dbReference type="Proteomes" id="UP000828390">
    <property type="component" value="Unassembled WGS sequence"/>
</dbReference>
<name>A0A9D4HFB3_DREPO</name>
<dbReference type="AlphaFoldDB" id="A0A9D4HFB3"/>
<sequence length="60" mass="6806">MQEKTNIFVDNSAILSFIINRGKSRMLKPTHPTTHPSQGAANSRKFHLYQQHPGQPCKNC</sequence>
<reference evidence="2" key="2">
    <citation type="submission" date="2020-11" db="EMBL/GenBank/DDBJ databases">
        <authorList>
            <person name="McCartney M.A."/>
            <person name="Auch B."/>
            <person name="Kono T."/>
            <person name="Mallez S."/>
            <person name="Becker A."/>
            <person name="Gohl D.M."/>
            <person name="Silverstein K.A.T."/>
            <person name="Koren S."/>
            <person name="Bechman K.B."/>
            <person name="Herman A."/>
            <person name="Abrahante J.E."/>
            <person name="Garbe J."/>
        </authorList>
    </citation>
    <scope>NUCLEOTIDE SEQUENCE</scope>
    <source>
        <strain evidence="2">Duluth1</strain>
        <tissue evidence="2">Whole animal</tissue>
    </source>
</reference>
<accession>A0A9D4HFB3</accession>
<gene>
    <name evidence="2" type="ORF">DPMN_059815</name>
</gene>
<feature type="compositionally biased region" description="Polar residues" evidence="1">
    <location>
        <begin position="31"/>
        <end position="41"/>
    </location>
</feature>
<feature type="region of interest" description="Disordered" evidence="1">
    <location>
        <begin position="26"/>
        <end position="60"/>
    </location>
</feature>
<evidence type="ECO:0000313" key="3">
    <source>
        <dbReference type="Proteomes" id="UP000828390"/>
    </source>
</evidence>
<proteinExistence type="predicted"/>
<protein>
    <submittedName>
        <fullName evidence="2">Uncharacterized protein</fullName>
    </submittedName>
</protein>
<evidence type="ECO:0000256" key="1">
    <source>
        <dbReference type="SAM" id="MobiDB-lite"/>
    </source>
</evidence>